<evidence type="ECO:0000256" key="12">
    <source>
        <dbReference type="ARBA" id="ARBA00023293"/>
    </source>
</evidence>
<keyword evidence="15" id="KW-0175">Coiled coil</keyword>
<keyword evidence="5" id="KW-0547">Nucleotide-binding</keyword>
<keyword evidence="6 16" id="KW-1133">Transmembrane helix</keyword>
<keyword evidence="9 20" id="KW-0675">Receptor</keyword>
<dbReference type="Gene3D" id="3.30.70.1230">
    <property type="entry name" value="Nucleotide cyclase"/>
    <property type="match status" value="1"/>
</dbReference>
<dbReference type="GO" id="GO:0007168">
    <property type="term" value="P:receptor guanylyl cyclase signaling pathway"/>
    <property type="evidence" value="ECO:0007669"/>
    <property type="project" value="TreeGrafter"/>
</dbReference>
<evidence type="ECO:0000259" key="18">
    <source>
        <dbReference type="PROSITE" id="PS50011"/>
    </source>
</evidence>
<dbReference type="Pfam" id="PF01094">
    <property type="entry name" value="ANF_receptor"/>
    <property type="match status" value="1"/>
</dbReference>
<feature type="transmembrane region" description="Helical" evidence="16">
    <location>
        <begin position="446"/>
        <end position="468"/>
    </location>
</feature>
<feature type="coiled-coil region" evidence="15">
    <location>
        <begin position="793"/>
        <end position="824"/>
    </location>
</feature>
<comment type="subcellular location">
    <subcellularLocation>
        <location evidence="1">Membrane</location>
        <topology evidence="1">Single-pass type I membrane protein</topology>
    </subcellularLocation>
</comment>
<dbReference type="PANTHER" id="PTHR11920:SF496">
    <property type="entry name" value="GUANYLATE CYCLASE"/>
    <property type="match status" value="1"/>
</dbReference>
<dbReference type="SMART" id="SM00044">
    <property type="entry name" value="CYCc"/>
    <property type="match status" value="1"/>
</dbReference>
<name>A0A4D6Q3R2_FIMAN</name>
<dbReference type="EMBL" id="MH894390">
    <property type="protein sequence ID" value="QCF40879.1"/>
    <property type="molecule type" value="mRNA"/>
</dbReference>
<dbReference type="FunFam" id="3.30.70.1230:FF:000004">
    <property type="entry name" value="Guanylate cyclase"/>
    <property type="match status" value="1"/>
</dbReference>
<dbReference type="PANTHER" id="PTHR11920">
    <property type="entry name" value="GUANYLYL CYCLASE"/>
    <property type="match status" value="1"/>
</dbReference>
<dbReference type="GO" id="GO:0004016">
    <property type="term" value="F:adenylate cyclase activity"/>
    <property type="evidence" value="ECO:0007669"/>
    <property type="project" value="TreeGrafter"/>
</dbReference>
<evidence type="ECO:0000256" key="14">
    <source>
        <dbReference type="RuleBase" id="RU003431"/>
    </source>
</evidence>
<evidence type="ECO:0000256" key="6">
    <source>
        <dbReference type="ARBA" id="ARBA00022989"/>
    </source>
</evidence>
<keyword evidence="12 14" id="KW-0141">cGMP biosynthesis</keyword>
<dbReference type="InterPro" id="IPR001245">
    <property type="entry name" value="Ser-Thr/Tyr_kinase_cat_dom"/>
</dbReference>
<dbReference type="InterPro" id="IPR011009">
    <property type="entry name" value="Kinase-like_dom_sf"/>
</dbReference>
<dbReference type="Pfam" id="PF07714">
    <property type="entry name" value="PK_Tyr_Ser-Thr"/>
    <property type="match status" value="1"/>
</dbReference>
<dbReference type="InterPro" id="IPR001170">
    <property type="entry name" value="ANPR/GUC"/>
</dbReference>
<feature type="chain" id="PRO_5020023406" description="Guanylate cyclase" evidence="17">
    <location>
        <begin position="24"/>
        <end position="1056"/>
    </location>
</feature>
<protein>
    <recommendedName>
        <fullName evidence="2 14">Guanylate cyclase</fullName>
        <ecNumber evidence="2 14">4.6.1.2</ecNumber>
    </recommendedName>
</protein>
<dbReference type="GO" id="GO:0004672">
    <property type="term" value="F:protein kinase activity"/>
    <property type="evidence" value="ECO:0007669"/>
    <property type="project" value="InterPro"/>
</dbReference>
<gene>
    <name evidence="20" type="primary">rGC2</name>
</gene>
<evidence type="ECO:0000256" key="11">
    <source>
        <dbReference type="ARBA" id="ARBA00023239"/>
    </source>
</evidence>
<dbReference type="Pfam" id="PF07701">
    <property type="entry name" value="HNOBA"/>
    <property type="match status" value="1"/>
</dbReference>
<keyword evidence="7" id="KW-0342">GTP-binding</keyword>
<dbReference type="InterPro" id="IPR018297">
    <property type="entry name" value="A/G_cyclase_CS"/>
</dbReference>
<dbReference type="InterPro" id="IPR001828">
    <property type="entry name" value="ANF_lig-bd_rcpt"/>
</dbReference>
<keyword evidence="8 16" id="KW-0472">Membrane</keyword>
<dbReference type="CDD" id="cd07302">
    <property type="entry name" value="CHD"/>
    <property type="match status" value="1"/>
</dbReference>
<dbReference type="InterPro" id="IPR050401">
    <property type="entry name" value="Cyclic_nucleotide_synthase"/>
</dbReference>
<evidence type="ECO:0000256" key="10">
    <source>
        <dbReference type="ARBA" id="ARBA00023180"/>
    </source>
</evidence>
<dbReference type="GO" id="GO:0001653">
    <property type="term" value="F:peptide receptor activity"/>
    <property type="evidence" value="ECO:0007669"/>
    <property type="project" value="TreeGrafter"/>
</dbReference>
<evidence type="ECO:0000256" key="2">
    <source>
        <dbReference type="ARBA" id="ARBA00012202"/>
    </source>
</evidence>
<evidence type="ECO:0000256" key="15">
    <source>
        <dbReference type="SAM" id="Coils"/>
    </source>
</evidence>
<keyword evidence="11 13" id="KW-0456">Lyase</keyword>
<accession>A0A4D6Q3R2</accession>
<dbReference type="SUPFAM" id="SSF53822">
    <property type="entry name" value="Periplasmic binding protein-like I"/>
    <property type="match status" value="1"/>
</dbReference>
<evidence type="ECO:0000256" key="16">
    <source>
        <dbReference type="SAM" id="Phobius"/>
    </source>
</evidence>
<dbReference type="InterPro" id="IPR011645">
    <property type="entry name" value="HNOB_dom_associated"/>
</dbReference>
<dbReference type="EC" id="4.6.1.2" evidence="2 14"/>
<evidence type="ECO:0000256" key="8">
    <source>
        <dbReference type="ARBA" id="ARBA00023136"/>
    </source>
</evidence>
<evidence type="ECO:0000256" key="3">
    <source>
        <dbReference type="ARBA" id="ARBA00022692"/>
    </source>
</evidence>
<dbReference type="Pfam" id="PF00211">
    <property type="entry name" value="Guanylate_cyc"/>
    <property type="match status" value="1"/>
</dbReference>
<evidence type="ECO:0000256" key="17">
    <source>
        <dbReference type="SAM" id="SignalP"/>
    </source>
</evidence>
<feature type="signal peptide" evidence="17">
    <location>
        <begin position="1"/>
        <end position="23"/>
    </location>
</feature>
<dbReference type="GO" id="GO:0005886">
    <property type="term" value="C:plasma membrane"/>
    <property type="evidence" value="ECO:0007669"/>
    <property type="project" value="TreeGrafter"/>
</dbReference>
<keyword evidence="3 16" id="KW-0812">Transmembrane</keyword>
<evidence type="ECO:0000256" key="4">
    <source>
        <dbReference type="ARBA" id="ARBA00022729"/>
    </source>
</evidence>
<keyword evidence="10" id="KW-0325">Glycoprotein</keyword>
<dbReference type="SUPFAM" id="SSF56112">
    <property type="entry name" value="Protein kinase-like (PK-like)"/>
    <property type="match status" value="1"/>
</dbReference>
<evidence type="ECO:0000313" key="20">
    <source>
        <dbReference type="EMBL" id="QCF40879.1"/>
    </source>
</evidence>
<feature type="domain" description="Guanylate cyclase" evidence="19">
    <location>
        <begin position="856"/>
        <end position="986"/>
    </location>
</feature>
<sequence length="1056" mass="119362">MTAKDLIIWILTVLAFQFEPATTIREIRVGALIPWNGTWTVGPRMASALLVAFDTIKGELKLLQDYNLTYTWKDSRCDTGATLRAMADIRANYPDIHAFIGPGCSVGCLPGGYLAGYWNNPMISFGCGESTLSDKLQYPTFIRTVGTYAQSGKFFVEVMKKYEWNRVAIMFSTESVWSQVASFVKDKIDADTANGFRVSHFQVFSPGLTSDEQFKNMFRSAREVAHVFILLGYGSSVRQMMLNLHDLEMITSQYAYFTFEITPENCKGDDGRDRDACSAFEGIMDISNYIPSTQEYKAFEEKVRQKMPQFAGLGHHMRPDEEVNMYAGFLHDAVVLYALAVHEAFQNGRNITDGRALIKFMTNRTFKGISGPIFIDENGDRTLSLQMKNYQNGKMPYVASYFHHTGKLDFTNITLVWPGRTVNAPLGRPECGFDSELCPPPVIWKIALYVLAAFIGIIVCLAALLLYYKKKAFEASLLSEQWKILSQDVKFTRKPPDSRSIVSSKFIGSSGDVSMVSRTTEEFDDLRGQIFTNIAVYKLTVVAVKKLRKTSVHLSRTVLMELKEVHDLQHPNINRFIGACVVSPNIWIVTQYCNKGSLQDVLNNEKMKLDWMFQMSFASDIARGMCFLHKSSICCHGDLKSNKVVVDSRWVCKITDIGLEKFKQGQTEDQDMGIDAYYNGLLWRAPEHLEELKTASKSQQGDVYSYGIILQEILLRDVPYAMNNFMEAKSIVNRVRERESPPFRPFIPSSYGDGLYVKLMCSCWEEDPSLRPKFNEITQTIKKINNGKEINILDNMIALMEKYTDHLEETVQERTQQLEEEKMKTDALLYRMLPKSVAEQLKRGEPVTAESFDQVTIFFSDIVGFTSLAADSKPLEIVNLLNDLYTCFDNIIDCHDVYKVETIGDSYMVVSGLPNRNGIKHGGEIANMSLDLLSDICHFHIKHLPQKQLQLRIGIHSGSCVAGVVGLKMPRYCLFGDTVNTASRMESSGLALRIHVSSQCKSLLDRIGGYHLEERGWTSMKGKGTLLTYFLNGRDGFVKPLPDLSKAASLEEHDFK</sequence>
<evidence type="ECO:0000256" key="7">
    <source>
        <dbReference type="ARBA" id="ARBA00023134"/>
    </source>
</evidence>
<feature type="domain" description="Protein kinase" evidence="18">
    <location>
        <begin position="499"/>
        <end position="784"/>
    </location>
</feature>
<comment type="similarity">
    <text evidence="13">Belongs to the adenylyl cyclase class-4/guanylyl cyclase family.</text>
</comment>
<organism evidence="20">
    <name type="scientific">Fimbriaphyllia ancora</name>
    <name type="common">Hammer coral</name>
    <name type="synonym">Euphyllia ancora</name>
    <dbReference type="NCBI Taxonomy" id="46750"/>
    <lineage>
        <taxon>Eukaryota</taxon>
        <taxon>Metazoa</taxon>
        <taxon>Cnidaria</taxon>
        <taxon>Anthozoa</taxon>
        <taxon>Hexacorallia</taxon>
        <taxon>Scleractinia</taxon>
        <taxon>Caryophylliina</taxon>
        <taxon>Caryophylliidae</taxon>
        <taxon>Fimbriaphyllia</taxon>
    </lineage>
</organism>
<dbReference type="InterPro" id="IPR028082">
    <property type="entry name" value="Peripla_BP_I"/>
</dbReference>
<evidence type="ECO:0000256" key="13">
    <source>
        <dbReference type="RuleBase" id="RU000405"/>
    </source>
</evidence>
<evidence type="ECO:0000256" key="5">
    <source>
        <dbReference type="ARBA" id="ARBA00022741"/>
    </source>
</evidence>
<proteinExistence type="evidence at transcript level"/>
<dbReference type="GO" id="GO:0005524">
    <property type="term" value="F:ATP binding"/>
    <property type="evidence" value="ECO:0007669"/>
    <property type="project" value="InterPro"/>
</dbReference>
<dbReference type="PROSITE" id="PS00452">
    <property type="entry name" value="GUANYLATE_CYCLASE_1"/>
    <property type="match status" value="1"/>
</dbReference>
<dbReference type="Gene3D" id="1.10.510.10">
    <property type="entry name" value="Transferase(Phosphotransferase) domain 1"/>
    <property type="match status" value="1"/>
</dbReference>
<dbReference type="CDD" id="cd06352">
    <property type="entry name" value="PBP1_NPR_GC-like"/>
    <property type="match status" value="1"/>
</dbReference>
<dbReference type="GO" id="GO:0005525">
    <property type="term" value="F:GTP binding"/>
    <property type="evidence" value="ECO:0007669"/>
    <property type="project" value="UniProtKB-KW"/>
</dbReference>
<evidence type="ECO:0000256" key="9">
    <source>
        <dbReference type="ARBA" id="ARBA00023170"/>
    </source>
</evidence>
<dbReference type="InterPro" id="IPR029787">
    <property type="entry name" value="Nucleotide_cyclase"/>
</dbReference>
<dbReference type="AlphaFoldDB" id="A0A4D6Q3R2"/>
<dbReference type="PROSITE" id="PS50011">
    <property type="entry name" value="PROTEIN_KINASE_DOM"/>
    <property type="match status" value="1"/>
</dbReference>
<reference evidence="20" key="1">
    <citation type="submission" date="2018-09" db="EMBL/GenBank/DDBJ databases">
        <title>Natriuretic peptide receptor in Euhpyllia ancora.</title>
        <authorList>
            <person name="Zhang Y."/>
            <person name="Chiu Y.-L."/>
            <person name="Shikina S."/>
        </authorList>
    </citation>
    <scope>NUCLEOTIDE SEQUENCE</scope>
</reference>
<dbReference type="Gene3D" id="3.40.50.2300">
    <property type="match status" value="2"/>
</dbReference>
<evidence type="ECO:0000259" key="19">
    <source>
        <dbReference type="PROSITE" id="PS50125"/>
    </source>
</evidence>
<dbReference type="PROSITE" id="PS50125">
    <property type="entry name" value="GUANYLATE_CYCLASE_2"/>
    <property type="match status" value="1"/>
</dbReference>
<dbReference type="PRINTS" id="PR00255">
    <property type="entry name" value="NATPEPTIDER"/>
</dbReference>
<comment type="catalytic activity">
    <reaction evidence="14">
        <text>GTP = 3',5'-cyclic GMP + diphosphate</text>
        <dbReference type="Rhea" id="RHEA:13665"/>
        <dbReference type="ChEBI" id="CHEBI:33019"/>
        <dbReference type="ChEBI" id="CHEBI:37565"/>
        <dbReference type="ChEBI" id="CHEBI:57746"/>
        <dbReference type="EC" id="4.6.1.2"/>
    </reaction>
</comment>
<dbReference type="GO" id="GO:0004383">
    <property type="term" value="F:guanylate cyclase activity"/>
    <property type="evidence" value="ECO:0007669"/>
    <property type="project" value="UniProtKB-EC"/>
</dbReference>
<dbReference type="InterPro" id="IPR001054">
    <property type="entry name" value="A/G_cyclase"/>
</dbReference>
<evidence type="ECO:0000256" key="1">
    <source>
        <dbReference type="ARBA" id="ARBA00004479"/>
    </source>
</evidence>
<dbReference type="GO" id="GO:0035556">
    <property type="term" value="P:intracellular signal transduction"/>
    <property type="evidence" value="ECO:0007669"/>
    <property type="project" value="InterPro"/>
</dbReference>
<dbReference type="SUPFAM" id="SSF55073">
    <property type="entry name" value="Nucleotide cyclase"/>
    <property type="match status" value="1"/>
</dbReference>
<dbReference type="InterPro" id="IPR000719">
    <property type="entry name" value="Prot_kinase_dom"/>
</dbReference>
<keyword evidence="4 17" id="KW-0732">Signal</keyword>